<dbReference type="OrthoDB" id="10463570at2759"/>
<reference evidence="1" key="1">
    <citation type="submission" date="2020-07" db="EMBL/GenBank/DDBJ databases">
        <title>Genome sequence and genetic diversity analysis of an under-domesticated orphan crop, white fonio (Digitaria exilis).</title>
        <authorList>
            <person name="Bennetzen J.L."/>
            <person name="Chen S."/>
            <person name="Ma X."/>
            <person name="Wang X."/>
            <person name="Yssel A.E.J."/>
            <person name="Chaluvadi S.R."/>
            <person name="Johnson M."/>
            <person name="Gangashetty P."/>
            <person name="Hamidou F."/>
            <person name="Sanogo M.D."/>
            <person name="Zwaenepoel A."/>
            <person name="Wallace J."/>
            <person name="Van De Peer Y."/>
            <person name="Van Deynze A."/>
        </authorList>
    </citation>
    <scope>NUCLEOTIDE SEQUENCE</scope>
    <source>
        <tissue evidence="1">Leaves</tissue>
    </source>
</reference>
<name>A0A835KFM3_9POAL</name>
<organism evidence="1 2">
    <name type="scientific">Digitaria exilis</name>
    <dbReference type="NCBI Taxonomy" id="1010633"/>
    <lineage>
        <taxon>Eukaryota</taxon>
        <taxon>Viridiplantae</taxon>
        <taxon>Streptophyta</taxon>
        <taxon>Embryophyta</taxon>
        <taxon>Tracheophyta</taxon>
        <taxon>Spermatophyta</taxon>
        <taxon>Magnoliopsida</taxon>
        <taxon>Liliopsida</taxon>
        <taxon>Poales</taxon>
        <taxon>Poaceae</taxon>
        <taxon>PACMAD clade</taxon>
        <taxon>Panicoideae</taxon>
        <taxon>Panicodae</taxon>
        <taxon>Paniceae</taxon>
        <taxon>Anthephorinae</taxon>
        <taxon>Digitaria</taxon>
    </lineage>
</organism>
<dbReference type="EMBL" id="JACEFO010001663">
    <property type="protein sequence ID" value="KAF8724196.1"/>
    <property type="molecule type" value="Genomic_DNA"/>
</dbReference>
<keyword evidence="2" id="KW-1185">Reference proteome</keyword>
<evidence type="ECO:0000313" key="1">
    <source>
        <dbReference type="EMBL" id="KAF8724196.1"/>
    </source>
</evidence>
<protein>
    <submittedName>
        <fullName evidence="1">Uncharacterized protein</fullName>
    </submittedName>
</protein>
<sequence>MLRCLHYRCDYFTPNGVCFCCSGTPRKEYCFLTHDECFKTCGACKPPKCGPHLSSPIQRAMNLKITLETGISLVLHVAGCFPPIDRCGR</sequence>
<comment type="caution">
    <text evidence="1">The sequence shown here is derived from an EMBL/GenBank/DDBJ whole genome shotgun (WGS) entry which is preliminary data.</text>
</comment>
<accession>A0A835KFM3</accession>
<gene>
    <name evidence="1" type="ORF">HU200_021215</name>
</gene>
<dbReference type="Proteomes" id="UP000636709">
    <property type="component" value="Unassembled WGS sequence"/>
</dbReference>
<proteinExistence type="predicted"/>
<dbReference type="AlphaFoldDB" id="A0A835KFM3"/>
<evidence type="ECO:0000313" key="2">
    <source>
        <dbReference type="Proteomes" id="UP000636709"/>
    </source>
</evidence>